<keyword evidence="1" id="KW-0472">Membrane</keyword>
<comment type="caution">
    <text evidence="2">The sequence shown here is derived from an EMBL/GenBank/DDBJ whole genome shotgun (WGS) entry which is preliminary data.</text>
</comment>
<feature type="transmembrane region" description="Helical" evidence="1">
    <location>
        <begin position="33"/>
        <end position="59"/>
    </location>
</feature>
<sequence length="116" mass="12510">MATQGRGFWFHQLVEYGIAAGLIMMSAQSQAPAVPVALGVALLINAAIADGGVSAFKWVSRRVHRYIDWMIIVMCFVAAAVVDLDSVGRLVLIALGLVEGIIVLGTNFAEKPRRDR</sequence>
<name>A0A0R2QG02_9ACTN</name>
<dbReference type="AlphaFoldDB" id="A0A0R2QG02"/>
<accession>A0A0R2QG02</accession>
<feature type="transmembrane region" description="Helical" evidence="1">
    <location>
        <begin position="90"/>
        <end position="109"/>
    </location>
</feature>
<dbReference type="EMBL" id="LIBJ01000207">
    <property type="protein sequence ID" value="KRO46979.1"/>
    <property type="molecule type" value="Genomic_DNA"/>
</dbReference>
<reference evidence="2 3" key="1">
    <citation type="submission" date="2015-10" db="EMBL/GenBank/DDBJ databases">
        <title>Metagenome-Assembled Genomes uncover a global brackish microbiome.</title>
        <authorList>
            <person name="Hugerth L.W."/>
            <person name="Larsson J."/>
            <person name="Alneberg J."/>
            <person name="Lindh M.V."/>
            <person name="Legrand C."/>
            <person name="Pinhassi J."/>
            <person name="Andersson A.F."/>
        </authorList>
    </citation>
    <scope>NUCLEOTIDE SEQUENCE [LARGE SCALE GENOMIC DNA]</scope>
    <source>
        <strain evidence="2">BACL6 MAG-120924-bin43</strain>
    </source>
</reference>
<evidence type="ECO:0000313" key="2">
    <source>
        <dbReference type="EMBL" id="KRO46979.1"/>
    </source>
</evidence>
<dbReference type="Proteomes" id="UP000051017">
    <property type="component" value="Unassembled WGS sequence"/>
</dbReference>
<evidence type="ECO:0000256" key="1">
    <source>
        <dbReference type="SAM" id="Phobius"/>
    </source>
</evidence>
<gene>
    <name evidence="2" type="ORF">ABR75_04000</name>
</gene>
<keyword evidence="1" id="KW-0812">Transmembrane</keyword>
<evidence type="ECO:0000313" key="3">
    <source>
        <dbReference type="Proteomes" id="UP000051017"/>
    </source>
</evidence>
<proteinExistence type="predicted"/>
<keyword evidence="1" id="KW-1133">Transmembrane helix</keyword>
<organism evidence="2 3">
    <name type="scientific">Acidimicrobiia bacterium BACL6 MAG-120924-bin43</name>
    <dbReference type="NCBI Taxonomy" id="1655583"/>
    <lineage>
        <taxon>Bacteria</taxon>
        <taxon>Bacillati</taxon>
        <taxon>Actinomycetota</taxon>
        <taxon>Acidimicrobiia</taxon>
        <taxon>acIV cluster</taxon>
    </lineage>
</organism>
<feature type="transmembrane region" description="Helical" evidence="1">
    <location>
        <begin position="66"/>
        <end position="84"/>
    </location>
</feature>
<protein>
    <submittedName>
        <fullName evidence="2">Uncharacterized protein</fullName>
    </submittedName>
</protein>
<feature type="transmembrane region" description="Helical" evidence="1">
    <location>
        <begin position="7"/>
        <end position="27"/>
    </location>
</feature>